<organism evidence="2 3">
    <name type="scientific">Luedemannella flava</name>
    <dbReference type="NCBI Taxonomy" id="349316"/>
    <lineage>
        <taxon>Bacteria</taxon>
        <taxon>Bacillati</taxon>
        <taxon>Actinomycetota</taxon>
        <taxon>Actinomycetes</taxon>
        <taxon>Micromonosporales</taxon>
        <taxon>Micromonosporaceae</taxon>
        <taxon>Luedemannella</taxon>
    </lineage>
</organism>
<gene>
    <name evidence="2" type="ORF">GCM10009682_14540</name>
</gene>
<feature type="transmembrane region" description="Helical" evidence="1">
    <location>
        <begin position="41"/>
        <end position="61"/>
    </location>
</feature>
<name>A0ABN2LP84_9ACTN</name>
<evidence type="ECO:0000256" key="1">
    <source>
        <dbReference type="SAM" id="Phobius"/>
    </source>
</evidence>
<dbReference type="EMBL" id="BAAALT010000034">
    <property type="protein sequence ID" value="GAA1793768.1"/>
    <property type="molecule type" value="Genomic_DNA"/>
</dbReference>
<keyword evidence="1" id="KW-0472">Membrane</keyword>
<keyword evidence="1" id="KW-1133">Transmembrane helix</keyword>
<keyword evidence="1" id="KW-0812">Transmembrane</keyword>
<comment type="caution">
    <text evidence="2">The sequence shown here is derived from an EMBL/GenBank/DDBJ whole genome shotgun (WGS) entry which is preliminary data.</text>
</comment>
<dbReference type="Proteomes" id="UP001500218">
    <property type="component" value="Unassembled WGS sequence"/>
</dbReference>
<reference evidence="2 3" key="1">
    <citation type="journal article" date="2019" name="Int. J. Syst. Evol. Microbiol.">
        <title>The Global Catalogue of Microorganisms (GCM) 10K type strain sequencing project: providing services to taxonomists for standard genome sequencing and annotation.</title>
        <authorList>
            <consortium name="The Broad Institute Genomics Platform"/>
            <consortium name="The Broad Institute Genome Sequencing Center for Infectious Disease"/>
            <person name="Wu L."/>
            <person name="Ma J."/>
        </authorList>
    </citation>
    <scope>NUCLEOTIDE SEQUENCE [LARGE SCALE GENOMIC DNA]</scope>
    <source>
        <strain evidence="2 3">JCM 13250</strain>
    </source>
</reference>
<keyword evidence="3" id="KW-1185">Reference proteome</keyword>
<evidence type="ECO:0000313" key="3">
    <source>
        <dbReference type="Proteomes" id="UP001500218"/>
    </source>
</evidence>
<dbReference type="RefSeq" id="WP_344127611.1">
    <property type="nucleotide sequence ID" value="NZ_BAAALT010000034.1"/>
</dbReference>
<sequence>MTEPEREQRPNQLREGYLQKRRNKVREEIERNRRGEYVVPTWVLVAALLLVLAAFAILLIFF</sequence>
<proteinExistence type="predicted"/>
<protein>
    <submittedName>
        <fullName evidence="2">Uncharacterized protein</fullName>
    </submittedName>
</protein>
<accession>A0ABN2LP84</accession>
<evidence type="ECO:0000313" key="2">
    <source>
        <dbReference type="EMBL" id="GAA1793768.1"/>
    </source>
</evidence>